<dbReference type="SMART" id="SM00470">
    <property type="entry name" value="ParB"/>
    <property type="match status" value="1"/>
</dbReference>
<organism evidence="5">
    <name type="scientific">marine metagenome</name>
    <dbReference type="NCBI Taxonomy" id="408172"/>
    <lineage>
        <taxon>unclassified sequences</taxon>
        <taxon>metagenomes</taxon>
        <taxon>ecological metagenomes</taxon>
    </lineage>
</organism>
<dbReference type="InterPro" id="IPR050336">
    <property type="entry name" value="Chromosome_partition/occlusion"/>
</dbReference>
<dbReference type="CDD" id="cd16393">
    <property type="entry name" value="SPO0J_N"/>
    <property type="match status" value="1"/>
</dbReference>
<evidence type="ECO:0000256" key="3">
    <source>
        <dbReference type="ARBA" id="ARBA00023125"/>
    </source>
</evidence>
<dbReference type="SUPFAM" id="SSF109709">
    <property type="entry name" value="KorB DNA-binding domain-like"/>
    <property type="match status" value="1"/>
</dbReference>
<dbReference type="InterPro" id="IPR004437">
    <property type="entry name" value="ParB/RepB/Spo0J"/>
</dbReference>
<gene>
    <name evidence="5" type="ORF">METZ01_LOCUS295703</name>
</gene>
<evidence type="ECO:0000256" key="2">
    <source>
        <dbReference type="ARBA" id="ARBA00022829"/>
    </source>
</evidence>
<dbReference type="InterPro" id="IPR003115">
    <property type="entry name" value="ParB_N"/>
</dbReference>
<name>A0A382M1M4_9ZZZZ</name>
<dbReference type="SUPFAM" id="SSF110849">
    <property type="entry name" value="ParB/Sulfiredoxin"/>
    <property type="match status" value="1"/>
</dbReference>
<sequence>MAKSTSRLGRGLGSLIAGGAGAPAVAIDPAVQMPGHSTLNDISDEVTTIVDGPFSDTVVASNSAEKILELPLDDLVPNPHQPRKTLDPVKVSELAASIKSEGLLQPIVARRNGDGYEIIAGERRWRAHRQLGRDTILVRLVEATDLSSASLSLIENLQREGLNPLEEALGYSSLVNDFSLTQAQVADKVGKSRTYVTNMMRLLQLDDGLRNLLVTGKLSVGHAKVLLGVEDIEVRGELGSRAAREGWNVRQCEDAVEGLRSSSGKTTFRRTGGSHLNPRFREIAERVASRLGVESKVTANGAGKGRLIIPFADENDLRRIAS</sequence>
<dbReference type="GO" id="GO:0045881">
    <property type="term" value="P:positive regulation of sporulation resulting in formation of a cellular spore"/>
    <property type="evidence" value="ECO:0007669"/>
    <property type="project" value="TreeGrafter"/>
</dbReference>
<evidence type="ECO:0000256" key="1">
    <source>
        <dbReference type="ARBA" id="ARBA00006295"/>
    </source>
</evidence>
<dbReference type="PANTHER" id="PTHR33375">
    <property type="entry name" value="CHROMOSOME-PARTITIONING PROTEIN PARB-RELATED"/>
    <property type="match status" value="1"/>
</dbReference>
<dbReference type="Pfam" id="PF02195">
    <property type="entry name" value="ParB_N"/>
    <property type="match status" value="1"/>
</dbReference>
<dbReference type="PANTHER" id="PTHR33375:SF1">
    <property type="entry name" value="CHROMOSOME-PARTITIONING PROTEIN PARB-RELATED"/>
    <property type="match status" value="1"/>
</dbReference>
<dbReference type="Gene3D" id="1.10.10.2830">
    <property type="match status" value="1"/>
</dbReference>
<dbReference type="GO" id="GO:0005694">
    <property type="term" value="C:chromosome"/>
    <property type="evidence" value="ECO:0007669"/>
    <property type="project" value="TreeGrafter"/>
</dbReference>
<dbReference type="Pfam" id="PF17762">
    <property type="entry name" value="HTH_ParB"/>
    <property type="match status" value="1"/>
</dbReference>
<reference evidence="5" key="1">
    <citation type="submission" date="2018-05" db="EMBL/GenBank/DDBJ databases">
        <authorList>
            <person name="Lanie J.A."/>
            <person name="Ng W.-L."/>
            <person name="Kazmierczak K.M."/>
            <person name="Andrzejewski T.M."/>
            <person name="Davidsen T.M."/>
            <person name="Wayne K.J."/>
            <person name="Tettelin H."/>
            <person name="Glass J.I."/>
            <person name="Rusch D."/>
            <person name="Podicherti R."/>
            <person name="Tsui H.-C.T."/>
            <person name="Winkler M.E."/>
        </authorList>
    </citation>
    <scope>NUCLEOTIDE SEQUENCE</scope>
</reference>
<dbReference type="Gene3D" id="3.90.1530.30">
    <property type="match status" value="1"/>
</dbReference>
<accession>A0A382M1M4</accession>
<evidence type="ECO:0000259" key="4">
    <source>
        <dbReference type="SMART" id="SM00470"/>
    </source>
</evidence>
<dbReference type="InterPro" id="IPR041468">
    <property type="entry name" value="HTH_ParB/Spo0J"/>
</dbReference>
<dbReference type="GO" id="GO:0007059">
    <property type="term" value="P:chromosome segregation"/>
    <property type="evidence" value="ECO:0007669"/>
    <property type="project" value="UniProtKB-KW"/>
</dbReference>
<dbReference type="FunFam" id="3.90.1530.30:FF:000001">
    <property type="entry name" value="Chromosome partitioning protein ParB"/>
    <property type="match status" value="1"/>
</dbReference>
<keyword evidence="2" id="KW-0159">Chromosome partition</keyword>
<dbReference type="GO" id="GO:0003677">
    <property type="term" value="F:DNA binding"/>
    <property type="evidence" value="ECO:0007669"/>
    <property type="project" value="UniProtKB-KW"/>
</dbReference>
<dbReference type="FunFam" id="1.10.10.2830:FF:000001">
    <property type="entry name" value="Chromosome partitioning protein ParB"/>
    <property type="match status" value="1"/>
</dbReference>
<evidence type="ECO:0000313" key="5">
    <source>
        <dbReference type="EMBL" id="SVC42849.1"/>
    </source>
</evidence>
<dbReference type="AlphaFoldDB" id="A0A382M1M4"/>
<dbReference type="NCBIfam" id="TIGR00180">
    <property type="entry name" value="parB_part"/>
    <property type="match status" value="1"/>
</dbReference>
<proteinExistence type="inferred from homology"/>
<comment type="similarity">
    <text evidence="1">Belongs to the ParB family.</text>
</comment>
<dbReference type="InterPro" id="IPR036086">
    <property type="entry name" value="ParB/Sulfiredoxin_sf"/>
</dbReference>
<feature type="domain" description="ParB-like N-terminal" evidence="4">
    <location>
        <begin position="68"/>
        <end position="157"/>
    </location>
</feature>
<feature type="non-terminal residue" evidence="5">
    <location>
        <position position="322"/>
    </location>
</feature>
<dbReference type="EMBL" id="UINC01090686">
    <property type="protein sequence ID" value="SVC42849.1"/>
    <property type="molecule type" value="Genomic_DNA"/>
</dbReference>
<protein>
    <recommendedName>
        <fullName evidence="4">ParB-like N-terminal domain-containing protein</fullName>
    </recommendedName>
</protein>
<keyword evidence="3" id="KW-0238">DNA-binding</keyword>